<dbReference type="InterPro" id="IPR013264">
    <property type="entry name" value="DNAG_N"/>
</dbReference>
<dbReference type="Proteomes" id="UP000214646">
    <property type="component" value="Unassembled WGS sequence"/>
</dbReference>
<evidence type="ECO:0000313" key="16">
    <source>
        <dbReference type="EMBL" id="OWK43467.1"/>
    </source>
</evidence>
<feature type="domain" description="Toprim" evidence="15">
    <location>
        <begin position="261"/>
        <end position="332"/>
    </location>
</feature>
<evidence type="ECO:0000256" key="11">
    <source>
        <dbReference type="ARBA" id="ARBA00023163"/>
    </source>
</evidence>
<dbReference type="InterPro" id="IPR034151">
    <property type="entry name" value="TOPRIM_DnaG_bac"/>
</dbReference>
<evidence type="ECO:0000256" key="12">
    <source>
        <dbReference type="HAMAP-Rule" id="MF_00974"/>
    </source>
</evidence>
<keyword evidence="9" id="KW-0460">Magnesium</keyword>
<organism evidence="16 17">
    <name type="scientific">Fimbriiglobus ruber</name>
    <dbReference type="NCBI Taxonomy" id="1908690"/>
    <lineage>
        <taxon>Bacteria</taxon>
        <taxon>Pseudomonadati</taxon>
        <taxon>Planctomycetota</taxon>
        <taxon>Planctomycetia</taxon>
        <taxon>Gemmatales</taxon>
        <taxon>Gemmataceae</taxon>
        <taxon>Fimbriiglobus</taxon>
    </lineage>
</organism>
<dbReference type="NCBIfam" id="TIGR01391">
    <property type="entry name" value="dnaG"/>
    <property type="match status" value="1"/>
</dbReference>
<dbReference type="OrthoDB" id="9803773at2"/>
<dbReference type="Gene3D" id="1.10.860.10">
    <property type="entry name" value="DNAb Helicase, Chain A"/>
    <property type="match status" value="1"/>
</dbReference>
<evidence type="ECO:0000256" key="13">
    <source>
        <dbReference type="SAM" id="MobiDB-lite"/>
    </source>
</evidence>
<keyword evidence="11 12" id="KW-0804">Transcription</keyword>
<dbReference type="EC" id="2.7.7.101" evidence="12"/>
<dbReference type="Pfam" id="PF08275">
    <property type="entry name" value="DNAG_N"/>
    <property type="match status" value="1"/>
</dbReference>
<dbReference type="Pfam" id="PF01807">
    <property type="entry name" value="Zn_ribbon_DnaG"/>
    <property type="match status" value="1"/>
</dbReference>
<evidence type="ECO:0000259" key="14">
    <source>
        <dbReference type="SMART" id="SM00400"/>
    </source>
</evidence>
<keyword evidence="3 12" id="KW-0808">Transferase</keyword>
<dbReference type="SMART" id="SM00493">
    <property type="entry name" value="TOPRIM"/>
    <property type="match status" value="1"/>
</dbReference>
<keyword evidence="6 12" id="KW-0479">Metal-binding</keyword>
<feature type="region of interest" description="Disordered" evidence="13">
    <location>
        <begin position="443"/>
        <end position="466"/>
    </location>
</feature>
<dbReference type="InterPro" id="IPR006171">
    <property type="entry name" value="TOPRIM_dom"/>
</dbReference>
<dbReference type="GO" id="GO:0003677">
    <property type="term" value="F:DNA binding"/>
    <property type="evidence" value="ECO:0007669"/>
    <property type="project" value="UniProtKB-KW"/>
</dbReference>
<dbReference type="InterPro" id="IPR037068">
    <property type="entry name" value="DNA_primase_core_N_sf"/>
</dbReference>
<dbReference type="RefSeq" id="WP_161967390.1">
    <property type="nucleotide sequence ID" value="NZ_NIDE01000004.1"/>
</dbReference>
<protein>
    <recommendedName>
        <fullName evidence="12">DNA primase</fullName>
        <ecNumber evidence="12">2.7.7.101</ecNumber>
    </recommendedName>
</protein>
<dbReference type="PANTHER" id="PTHR30313:SF2">
    <property type="entry name" value="DNA PRIMASE"/>
    <property type="match status" value="1"/>
</dbReference>
<dbReference type="SMART" id="SM00400">
    <property type="entry name" value="ZnF_CHCC"/>
    <property type="match status" value="1"/>
</dbReference>
<accession>A0A225E4Y1</accession>
<dbReference type="PANTHER" id="PTHR30313">
    <property type="entry name" value="DNA PRIMASE"/>
    <property type="match status" value="1"/>
</dbReference>
<dbReference type="HAMAP" id="MF_00974">
    <property type="entry name" value="DNA_primase_DnaG"/>
    <property type="match status" value="1"/>
</dbReference>
<keyword evidence="10 12" id="KW-0238">DNA-binding</keyword>
<reference evidence="17" key="1">
    <citation type="submission" date="2017-06" db="EMBL/GenBank/DDBJ databases">
        <title>Genome analysis of Fimbriiglobus ruber SP5, the first member of the order Planctomycetales with confirmed chitinolytic capability.</title>
        <authorList>
            <person name="Ravin N.V."/>
            <person name="Rakitin A.L."/>
            <person name="Ivanova A.A."/>
            <person name="Beletsky A.V."/>
            <person name="Kulichevskaya I.S."/>
            <person name="Mardanov A.V."/>
            <person name="Dedysh S.N."/>
        </authorList>
    </citation>
    <scope>NUCLEOTIDE SEQUENCE [LARGE SCALE GENOMIC DNA]</scope>
    <source>
        <strain evidence="17">SP5</strain>
    </source>
</reference>
<sequence length="619" mass="68211">MPPVSVELKKQVKAANDIVDVIATYIPVLPAGKALKAVCPFHNDTRPSLQIDRHYQNFRCWSCDARGDVFDFVMKFEKIAFPEALHLLARRAGIALDPAAQSPHDHARARMLDAMKWAEQEYTGCLLDDPTAEEAREYLGQRRLSGATVRKFGLGYAPLSGEWLTRRADEQQVPFDLLTDIGLLIARDEGGKFFDRFRDRVMFPIRDVRGQAVGFGGRVLPGSPLAARGPKYYNSADTPLFNKSDLLYGLDLARHAGSAAGFLAVVEGYTDVMMAHQCGVANVVAPMGTALTARHVAQLRRYVPKVVLVFDADDGGNSGVDRALELFIGHDAELAIATLPDGLDPCDLLVTPGGPEAFKQALAGARDALEFKLNQLWEREAGTTVEGQRRIVDTILGVMALAQSIPSQAVQVRQELIVSRLAHRIGLRQETVWARFAELKATRRRQEAERPQPSFRRGPAPGTVPQTTAPADFLARGAVPMIERQLLELLLADPDLVPVAVERIKPEVLKHAELRRMLSELYALHAAGMTPDLDALRVRLIDRPDLAGAAMDLQNVGRHMTERGEGAAWLDRVLKRFAEQTAETEQKAVKAELTSGPTDPDKTNELLYRLMGRTAPGRN</sequence>
<gene>
    <name evidence="12" type="primary">dnaG</name>
    <name evidence="16" type="ORF">FRUB_03066</name>
</gene>
<dbReference type="InterPro" id="IPR030846">
    <property type="entry name" value="DnaG_bac"/>
</dbReference>
<dbReference type="GO" id="GO:0008270">
    <property type="term" value="F:zinc ion binding"/>
    <property type="evidence" value="ECO:0007669"/>
    <property type="project" value="UniProtKB-UniRule"/>
</dbReference>
<comment type="subunit">
    <text evidence="12">Monomer. Interacts with DnaB.</text>
</comment>
<comment type="domain">
    <text evidence="12">Contains an N-terminal zinc-binding domain, a central core domain that contains the primase activity, and a C-terminal DnaB-binding domain.</text>
</comment>
<evidence type="ECO:0000256" key="6">
    <source>
        <dbReference type="ARBA" id="ARBA00022723"/>
    </source>
</evidence>
<dbReference type="InterPro" id="IPR016136">
    <property type="entry name" value="DNA_helicase_N/primase_C"/>
</dbReference>
<dbReference type="InterPro" id="IPR050219">
    <property type="entry name" value="DnaG_primase"/>
</dbReference>
<evidence type="ECO:0000256" key="9">
    <source>
        <dbReference type="ARBA" id="ARBA00022842"/>
    </source>
</evidence>
<dbReference type="GO" id="GO:0000428">
    <property type="term" value="C:DNA-directed RNA polymerase complex"/>
    <property type="evidence" value="ECO:0007669"/>
    <property type="project" value="UniProtKB-KW"/>
</dbReference>
<dbReference type="CDD" id="cd03364">
    <property type="entry name" value="TOPRIM_DnaG_primases"/>
    <property type="match status" value="1"/>
</dbReference>
<comment type="cofactor">
    <cofactor evidence="12">
        <name>Zn(2+)</name>
        <dbReference type="ChEBI" id="CHEBI:29105"/>
    </cofactor>
    <text evidence="12">Binds 1 zinc ion per monomer.</text>
</comment>
<dbReference type="SUPFAM" id="SSF57783">
    <property type="entry name" value="Zinc beta-ribbon"/>
    <property type="match status" value="1"/>
</dbReference>
<keyword evidence="17" id="KW-1185">Reference proteome</keyword>
<dbReference type="InterPro" id="IPR006295">
    <property type="entry name" value="DNA_primase_DnaG"/>
</dbReference>
<evidence type="ECO:0000256" key="8">
    <source>
        <dbReference type="ARBA" id="ARBA00022833"/>
    </source>
</evidence>
<dbReference type="EMBL" id="NIDE01000004">
    <property type="protein sequence ID" value="OWK43467.1"/>
    <property type="molecule type" value="Genomic_DNA"/>
</dbReference>
<keyword evidence="1 12" id="KW-0240">DNA-directed RNA polymerase</keyword>
<dbReference type="InterPro" id="IPR036977">
    <property type="entry name" value="DNA_primase_Znf_CHC2"/>
</dbReference>
<evidence type="ECO:0000256" key="2">
    <source>
        <dbReference type="ARBA" id="ARBA00022515"/>
    </source>
</evidence>
<evidence type="ECO:0000256" key="7">
    <source>
        <dbReference type="ARBA" id="ARBA00022771"/>
    </source>
</evidence>
<evidence type="ECO:0000259" key="15">
    <source>
        <dbReference type="SMART" id="SM00493"/>
    </source>
</evidence>
<comment type="caution">
    <text evidence="16">The sequence shown here is derived from an EMBL/GenBank/DDBJ whole genome shotgun (WGS) entry which is preliminary data.</text>
</comment>
<keyword evidence="4 12" id="KW-0548">Nucleotidyltransferase</keyword>
<feature type="zinc finger region" description="CHC2-type" evidence="12">
    <location>
        <begin position="39"/>
        <end position="63"/>
    </location>
</feature>
<evidence type="ECO:0000256" key="10">
    <source>
        <dbReference type="ARBA" id="ARBA00023125"/>
    </source>
</evidence>
<keyword evidence="5 12" id="KW-0235">DNA replication</keyword>
<keyword evidence="7 12" id="KW-0863">Zinc-finger</keyword>
<dbReference type="GO" id="GO:0006269">
    <property type="term" value="P:DNA replication, synthesis of primer"/>
    <property type="evidence" value="ECO:0007669"/>
    <property type="project" value="UniProtKB-UniRule"/>
</dbReference>
<evidence type="ECO:0000256" key="4">
    <source>
        <dbReference type="ARBA" id="ARBA00022695"/>
    </source>
</evidence>
<dbReference type="GO" id="GO:0005737">
    <property type="term" value="C:cytoplasm"/>
    <property type="evidence" value="ECO:0007669"/>
    <property type="project" value="TreeGrafter"/>
</dbReference>
<keyword evidence="2 12" id="KW-0639">Primosome</keyword>
<proteinExistence type="inferred from homology"/>
<dbReference type="Gene3D" id="3.40.1360.10">
    <property type="match status" value="1"/>
</dbReference>
<keyword evidence="8 12" id="KW-0862">Zinc</keyword>
<comment type="catalytic activity">
    <reaction evidence="12">
        <text>ssDNA + n NTP = ssDNA/pppN(pN)n-1 hybrid + (n-1) diphosphate.</text>
        <dbReference type="EC" id="2.7.7.101"/>
    </reaction>
</comment>
<dbReference type="Pfam" id="PF13155">
    <property type="entry name" value="Toprim_2"/>
    <property type="match status" value="1"/>
</dbReference>
<dbReference type="InterPro" id="IPR002694">
    <property type="entry name" value="Znf_CHC2"/>
</dbReference>
<dbReference type="Gene3D" id="3.90.980.10">
    <property type="entry name" value="DNA primase, catalytic core, N-terminal domain"/>
    <property type="match status" value="1"/>
</dbReference>
<comment type="similarity">
    <text evidence="12">Belongs to the DnaG primase family.</text>
</comment>
<comment type="function">
    <text evidence="12">RNA polymerase that catalyzes the synthesis of short RNA molecules used as primers for DNA polymerase during DNA replication.</text>
</comment>
<dbReference type="GO" id="GO:0003899">
    <property type="term" value="F:DNA-directed RNA polymerase activity"/>
    <property type="evidence" value="ECO:0007669"/>
    <property type="project" value="UniProtKB-UniRule"/>
</dbReference>
<dbReference type="GO" id="GO:1990077">
    <property type="term" value="C:primosome complex"/>
    <property type="evidence" value="ECO:0007669"/>
    <property type="project" value="UniProtKB-KW"/>
</dbReference>
<dbReference type="SUPFAM" id="SSF56731">
    <property type="entry name" value="DNA primase core"/>
    <property type="match status" value="1"/>
</dbReference>
<evidence type="ECO:0000256" key="1">
    <source>
        <dbReference type="ARBA" id="ARBA00022478"/>
    </source>
</evidence>
<evidence type="ECO:0000256" key="5">
    <source>
        <dbReference type="ARBA" id="ARBA00022705"/>
    </source>
</evidence>
<feature type="domain" description="Zinc finger CHC2-type" evidence="14">
    <location>
        <begin position="35"/>
        <end position="89"/>
    </location>
</feature>
<name>A0A225E4Y1_9BACT</name>
<evidence type="ECO:0000256" key="3">
    <source>
        <dbReference type="ARBA" id="ARBA00022679"/>
    </source>
</evidence>
<evidence type="ECO:0000313" key="17">
    <source>
        <dbReference type="Proteomes" id="UP000214646"/>
    </source>
</evidence>
<dbReference type="AlphaFoldDB" id="A0A225E4Y1"/>
<dbReference type="Gene3D" id="3.90.580.10">
    <property type="entry name" value="Zinc finger, CHC2-type domain"/>
    <property type="match status" value="1"/>
</dbReference>